<evidence type="ECO:0000256" key="2">
    <source>
        <dbReference type="SAM" id="MobiDB-lite"/>
    </source>
</evidence>
<comment type="caution">
    <text evidence="3">The sequence shown here is derived from an EMBL/GenBank/DDBJ whole genome shotgun (WGS) entry which is preliminary data.</text>
</comment>
<gene>
    <name evidence="3" type="ORF">V1479_00255</name>
</gene>
<dbReference type="Gene3D" id="1.20.5.340">
    <property type="match status" value="1"/>
</dbReference>
<dbReference type="EMBL" id="JAZHFV010000001">
    <property type="protein sequence ID" value="MEX4005710.1"/>
    <property type="molecule type" value="Genomic_DNA"/>
</dbReference>
<evidence type="ECO:0000313" key="4">
    <source>
        <dbReference type="Proteomes" id="UP001559025"/>
    </source>
</evidence>
<feature type="region of interest" description="Disordered" evidence="2">
    <location>
        <begin position="1"/>
        <end position="120"/>
    </location>
</feature>
<keyword evidence="1" id="KW-0175">Coiled coil</keyword>
<evidence type="ECO:0000256" key="1">
    <source>
        <dbReference type="SAM" id="Coils"/>
    </source>
</evidence>
<feature type="compositionally biased region" description="Low complexity" evidence="2">
    <location>
        <begin position="77"/>
        <end position="92"/>
    </location>
</feature>
<accession>A0ABV3WM31</accession>
<feature type="coiled-coil region" evidence="1">
    <location>
        <begin position="161"/>
        <end position="209"/>
    </location>
</feature>
<feature type="compositionally biased region" description="Basic residues" evidence="2">
    <location>
        <begin position="1"/>
        <end position="11"/>
    </location>
</feature>
<evidence type="ECO:0000313" key="3">
    <source>
        <dbReference type="EMBL" id="MEX4005710.1"/>
    </source>
</evidence>
<feature type="compositionally biased region" description="Low complexity" evidence="2">
    <location>
        <begin position="107"/>
        <end position="120"/>
    </location>
</feature>
<dbReference type="Proteomes" id="UP001559025">
    <property type="component" value="Unassembled WGS sequence"/>
</dbReference>
<reference evidence="3 4" key="1">
    <citation type="submission" date="2024-01" db="EMBL/GenBank/DDBJ databases">
        <title>New evidence supports the origin of RcGTA from prophage.</title>
        <authorList>
            <person name="Xu Y."/>
            <person name="Liu B."/>
            <person name="Chen F."/>
        </authorList>
    </citation>
    <scope>NUCLEOTIDE SEQUENCE [LARGE SCALE GENOMIC DNA]</scope>
    <source>
        <strain evidence="3 4">CBW1107-2</strain>
    </source>
</reference>
<dbReference type="RefSeq" id="WP_368801165.1">
    <property type="nucleotide sequence ID" value="NZ_JAZHFV010000001.1"/>
</dbReference>
<feature type="compositionally biased region" description="Basic and acidic residues" evidence="2">
    <location>
        <begin position="27"/>
        <end position="40"/>
    </location>
</feature>
<sequence length="464" mass="46541">MVKTPRTRHSKTSKEPVTIDLAPGEISRAKAEAEKADPVKQSEAPQQAKAETPKPEDSKPANQSSAASGADTRDAKPQPAAASSQQKPGAAATGSSQTFGRKEKDTAAPAAPPSSGRSSALAAGVAGGVIALVLAGGLQLAGLLPAPGSSGEQPADPTASIDALEQEIAALRSEIGGATGSGTELGGRVSQAEERVTALASQIETLTGEVAGIAREPGGEAAAPVDLSPLEERLAILEGTVGALGDAGPSQAVKERLTALGDEIAAAREAQAAAGTRLDAVEKSIGDLSGRVDEAAETPATAVIIAASALKAAIERGVPFTAELDTLAALAPEAPQIGDLRELAADGVPTRAQIAEESDAAANAMIAAARPVDPQAGVIDRLMGSAMSLVQVRPVGMVEGDGVPEIVARLDAAVQAGDYERALAEYDALPEPSKAAGAAFIEKVRARQNADRLIDDALAAALAK</sequence>
<organism evidence="3 4">
    <name type="scientific">Neoaquamicrobium sediminum</name>
    <dbReference type="NCBI Taxonomy" id="1849104"/>
    <lineage>
        <taxon>Bacteria</taxon>
        <taxon>Pseudomonadati</taxon>
        <taxon>Pseudomonadota</taxon>
        <taxon>Alphaproteobacteria</taxon>
        <taxon>Hyphomicrobiales</taxon>
        <taxon>Phyllobacteriaceae</taxon>
        <taxon>Neoaquamicrobium</taxon>
    </lineage>
</organism>
<name>A0ABV3WM31_9HYPH</name>
<keyword evidence="4" id="KW-1185">Reference proteome</keyword>
<protein>
    <submittedName>
        <fullName evidence="3">Phage tail protein</fullName>
    </submittedName>
</protein>
<proteinExistence type="predicted"/>